<organism evidence="4 6">
    <name type="scientific">Adineta steineri</name>
    <dbReference type="NCBI Taxonomy" id="433720"/>
    <lineage>
        <taxon>Eukaryota</taxon>
        <taxon>Metazoa</taxon>
        <taxon>Spiralia</taxon>
        <taxon>Gnathifera</taxon>
        <taxon>Rotifera</taxon>
        <taxon>Eurotatoria</taxon>
        <taxon>Bdelloidea</taxon>
        <taxon>Adinetida</taxon>
        <taxon>Adinetidae</taxon>
        <taxon>Adineta</taxon>
    </lineage>
</organism>
<reference evidence="4" key="1">
    <citation type="submission" date="2021-02" db="EMBL/GenBank/DDBJ databases">
        <authorList>
            <person name="Nowell W R."/>
        </authorList>
    </citation>
    <scope>NUCLEOTIDE SEQUENCE</scope>
</reference>
<dbReference type="Proteomes" id="UP000663891">
    <property type="component" value="Unassembled WGS sequence"/>
</dbReference>
<feature type="compositionally biased region" description="Low complexity" evidence="3">
    <location>
        <begin position="477"/>
        <end position="488"/>
    </location>
</feature>
<dbReference type="Pfam" id="PF02961">
    <property type="entry name" value="SAM_BAF"/>
    <property type="match status" value="1"/>
</dbReference>
<gene>
    <name evidence="5" type="ORF">OKA104_LOCUS18165</name>
    <name evidence="4" type="ORF">VCS650_LOCUS14776</name>
</gene>
<evidence type="ECO:0000256" key="1">
    <source>
        <dbReference type="ARBA" id="ARBA00004123"/>
    </source>
</evidence>
<name>A0A814GXK6_9BILA</name>
<sequence length="613" mass="70893">MLVGDQVNPSKNTNDHATLFSPTLKQNIVEQAASMLVQHINFNKKFYHLTQNSNGNAFDEYRLSLNHIQQKKKVCRRTKKCNSWLSKNDTSLNRLPILIKSPISKHELPGFHTYPSNVSTNKSYYRPSKIHPNQITLSSNAVPNVNNDIYSPMESVSQPLIMIHKKRVHRDDFLSTMQNCIQPPYSQNHFYAFDQINMLKLQRNFHKKRKYSEDDRECNYSEIQFDQTSKKYIASPLEQSLPKTADHISINKYDNERKNSLIFEQKPEFQPLISKQKSDQSELILSHLEKILNLCGELRTLAKDVEIHLNEQTTLKTISIEINEKDHTKEYDSEQTIIDIYKELENQQINNEKDFSLPPYEHTHDTLSIHSESNKSIQLMQTESFKTKSPSLTTSHTKLRKSEDICTCFLNSFLEKQNCKLNTDEQEYLNELTKAYILGREQILKEQQEANNKFQAFLNETIPEESDEPSSLIYDTNNNNQSNTPINSSSVILHNNSQFTSTPHETSKSNTSLISSNQQLSSIQSEMISIKHQIFINEPIAMKATNILPGIGIKYAHQLDECGFSTVRRLLGFYLLIKNDQNFVNWLNNNIGISMHSAWICTNALRAWCQVHL</sequence>
<dbReference type="EMBL" id="CAJNON010000125">
    <property type="protein sequence ID" value="CAF1001893.1"/>
    <property type="molecule type" value="Genomic_DNA"/>
</dbReference>
<dbReference type="GO" id="GO:0003677">
    <property type="term" value="F:DNA binding"/>
    <property type="evidence" value="ECO:0007669"/>
    <property type="project" value="InterPro"/>
</dbReference>
<dbReference type="OrthoDB" id="9997163at2759"/>
<dbReference type="EMBL" id="CAJOAY010001114">
    <property type="protein sequence ID" value="CAF3795464.1"/>
    <property type="molecule type" value="Genomic_DNA"/>
</dbReference>
<proteinExistence type="predicted"/>
<evidence type="ECO:0000313" key="6">
    <source>
        <dbReference type="Proteomes" id="UP000663891"/>
    </source>
</evidence>
<dbReference type="GO" id="GO:0005634">
    <property type="term" value="C:nucleus"/>
    <property type="evidence" value="ECO:0007669"/>
    <property type="project" value="UniProtKB-SubCell"/>
</dbReference>
<dbReference type="GO" id="GO:0051276">
    <property type="term" value="P:chromosome organization"/>
    <property type="evidence" value="ECO:0007669"/>
    <property type="project" value="TreeGrafter"/>
</dbReference>
<evidence type="ECO:0000313" key="5">
    <source>
        <dbReference type="EMBL" id="CAF3795464.1"/>
    </source>
</evidence>
<feature type="region of interest" description="Disordered" evidence="3">
    <location>
        <begin position="465"/>
        <end position="488"/>
    </location>
</feature>
<dbReference type="Proteomes" id="UP000663881">
    <property type="component" value="Unassembled WGS sequence"/>
</dbReference>
<evidence type="ECO:0000256" key="3">
    <source>
        <dbReference type="SAM" id="MobiDB-lite"/>
    </source>
</evidence>
<comment type="caution">
    <text evidence="4">The sequence shown here is derived from an EMBL/GenBank/DDBJ whole genome shotgun (WGS) entry which is preliminary data.</text>
</comment>
<dbReference type="SMART" id="SM01023">
    <property type="entry name" value="BAF"/>
    <property type="match status" value="1"/>
</dbReference>
<dbReference type="PANTHER" id="PTHR47507:SF6">
    <property type="entry name" value="BARRIER-TO-AUTOINTEGRATION FACTOR"/>
    <property type="match status" value="1"/>
</dbReference>
<dbReference type="AlphaFoldDB" id="A0A814GXK6"/>
<dbReference type="PANTHER" id="PTHR47507">
    <property type="entry name" value="BARRIER TO AUTOINTEGRATION FACTOR 2"/>
    <property type="match status" value="1"/>
</dbReference>
<dbReference type="InterPro" id="IPR051387">
    <property type="entry name" value="BAF"/>
</dbReference>
<dbReference type="InterPro" id="IPR004122">
    <property type="entry name" value="BAF_prot"/>
</dbReference>
<keyword evidence="2" id="KW-0539">Nucleus</keyword>
<dbReference type="InterPro" id="IPR036617">
    <property type="entry name" value="BAF_sf"/>
</dbReference>
<evidence type="ECO:0000313" key="4">
    <source>
        <dbReference type="EMBL" id="CAF1001893.1"/>
    </source>
</evidence>
<accession>A0A814GXK6</accession>
<dbReference type="Gene3D" id="1.10.150.40">
    <property type="entry name" value="Barrier-to-autointegration factor, BAF"/>
    <property type="match status" value="1"/>
</dbReference>
<comment type="subcellular location">
    <subcellularLocation>
        <location evidence="1">Nucleus</location>
    </subcellularLocation>
</comment>
<dbReference type="SUPFAM" id="SSF47798">
    <property type="entry name" value="Barrier-to-autointegration factor, BAF"/>
    <property type="match status" value="1"/>
</dbReference>
<evidence type="ECO:0000256" key="2">
    <source>
        <dbReference type="ARBA" id="ARBA00023242"/>
    </source>
</evidence>
<protein>
    <submittedName>
        <fullName evidence="4">Uncharacterized protein</fullName>
    </submittedName>
</protein>
<dbReference type="GO" id="GO:0000793">
    <property type="term" value="C:condensed chromosome"/>
    <property type="evidence" value="ECO:0007669"/>
    <property type="project" value="TreeGrafter"/>
</dbReference>